<dbReference type="PATRIC" id="fig|1114965.3.peg.1750"/>
<evidence type="ECO:0000259" key="1">
    <source>
        <dbReference type="Pfam" id="PF14506"/>
    </source>
</evidence>
<dbReference type="InterPro" id="IPR029068">
    <property type="entry name" value="Glyas_Bleomycin-R_OHBP_Dase"/>
</dbReference>
<dbReference type="Gene3D" id="3.10.180.10">
    <property type="entry name" value="2,3-Dihydroxybiphenyl 1,2-Dioxygenase, domain 1"/>
    <property type="match status" value="1"/>
</dbReference>
<feature type="domain" description="CppA N-terminal" evidence="1">
    <location>
        <begin position="14"/>
        <end position="132"/>
    </location>
</feature>
<dbReference type="EMBL" id="CP003122">
    <property type="protein sequence ID" value="AFJ26778.1"/>
    <property type="molecule type" value="Genomic_DNA"/>
</dbReference>
<evidence type="ECO:0000259" key="2">
    <source>
        <dbReference type="Pfam" id="PF14507"/>
    </source>
</evidence>
<dbReference type="PaxDb" id="1114965-Spaf_1831"/>
<dbReference type="eggNOG" id="COG0346">
    <property type="taxonomic scope" value="Bacteria"/>
</dbReference>
<dbReference type="Proteomes" id="UP000002865">
    <property type="component" value="Chromosome"/>
</dbReference>
<accession>I1ZP04</accession>
<protein>
    <submittedName>
        <fullName evidence="3">C3-degrading proteinase</fullName>
    </submittedName>
</protein>
<dbReference type="Pfam" id="PF14506">
    <property type="entry name" value="CppA_N"/>
    <property type="match status" value="1"/>
</dbReference>
<organism evidence="3 4">
    <name type="scientific">Streptococcus parasanguinis FW213</name>
    <dbReference type="NCBI Taxonomy" id="1114965"/>
    <lineage>
        <taxon>Bacteria</taxon>
        <taxon>Bacillati</taxon>
        <taxon>Bacillota</taxon>
        <taxon>Bacilli</taxon>
        <taxon>Lactobacillales</taxon>
        <taxon>Streptococcaceae</taxon>
        <taxon>Streptococcus</taxon>
    </lineage>
</organism>
<evidence type="ECO:0000313" key="4">
    <source>
        <dbReference type="Proteomes" id="UP000002865"/>
    </source>
</evidence>
<reference evidence="3 4" key="1">
    <citation type="journal article" date="2012" name="PLoS ONE">
        <title>Complete Genome and Transcriptomes of Streptococcus parasanguinis FW213: Phylogenic Relations and Potential Virulence Mechanisms.</title>
        <authorList>
            <person name="Geng J."/>
            <person name="Chiu C.H."/>
            <person name="Tang P."/>
            <person name="Chen Y."/>
            <person name="Shieh H.R."/>
            <person name="Hu S."/>
            <person name="Chen Y.Y."/>
        </authorList>
    </citation>
    <scope>NUCLEOTIDE SEQUENCE [LARGE SCALE GENOMIC DNA]</scope>
    <source>
        <strain evidence="3 4">FW213</strain>
    </source>
</reference>
<dbReference type="Pfam" id="PF14507">
    <property type="entry name" value="CppA_C"/>
    <property type="match status" value="1"/>
</dbReference>
<feature type="domain" description="CppA C-terminal" evidence="2">
    <location>
        <begin position="149"/>
        <end position="246"/>
    </location>
</feature>
<dbReference type="InterPro" id="IPR032702">
    <property type="entry name" value="CppA_N"/>
</dbReference>
<evidence type="ECO:0000313" key="3">
    <source>
        <dbReference type="EMBL" id="AFJ26778.1"/>
    </source>
</evidence>
<dbReference type="AlphaFoldDB" id="I1ZP04"/>
<dbReference type="STRING" id="1114965.Spaf_1831"/>
<proteinExistence type="predicted"/>
<sequence length="259" mass="29370">MEEVMTANQIVRVIPVLKVNNRNVNQRFYEETLGMKVLVEEGALLSLGDASKVEKIVLEESPSMRSRKVEGPKKLGRIVVKVAQAQEIDYLLARQPETSALYQGANGRAFEVVSPQGDTIFVHAEENLESLEPLEKAPLVEAPEDFKGLTNFDVDFLEVNVADLAQSQELYRRLTDLARFIHLQEAQGEDLQVENKVTWDLSMIKVELASFDVEDLKERLGEAVDFVHRKGTFLIAKDPSQIELWFEANQDQVHISYEE</sequence>
<dbReference type="Gene3D" id="3.10.180.40">
    <property type="entry name" value="C3-degrading proteinase like domains"/>
    <property type="match status" value="1"/>
</dbReference>
<dbReference type="InterPro" id="IPR032703">
    <property type="entry name" value="CppA_C"/>
</dbReference>
<gene>
    <name evidence="3" type="ORF">Spaf_1831</name>
</gene>
<dbReference type="KEGG" id="scf:Spaf_1831"/>
<name>I1ZP04_STRPA</name>
<dbReference type="SUPFAM" id="SSF54593">
    <property type="entry name" value="Glyoxalase/Bleomycin resistance protein/Dihydroxybiphenyl dioxygenase"/>
    <property type="match status" value="1"/>
</dbReference>
<dbReference type="HOGENOM" id="CLU_093803_0_0_9"/>